<comment type="function">
    <text evidence="8">Methylates the carboxyl group of the C-terminal leucine residue of protein phosphatase 2A catalytic subunits to form alpha-leucine ester residues.</text>
</comment>
<name>A0ABR3C2U7_9PEZI</name>
<feature type="region of interest" description="Disordered" evidence="9">
    <location>
        <begin position="1"/>
        <end position="53"/>
    </location>
</feature>
<gene>
    <name evidence="10" type="primary">PPM1</name>
    <name evidence="10" type="ORF">SLS55_009484</name>
</gene>
<evidence type="ECO:0000256" key="8">
    <source>
        <dbReference type="PIRNR" id="PIRNR016305"/>
    </source>
</evidence>
<dbReference type="SUPFAM" id="SSF53335">
    <property type="entry name" value="S-adenosyl-L-methionine-dependent methyltransferases"/>
    <property type="match status" value="1"/>
</dbReference>
<organism evidence="10 11">
    <name type="scientific">Diplodia seriata</name>
    <dbReference type="NCBI Taxonomy" id="420778"/>
    <lineage>
        <taxon>Eukaryota</taxon>
        <taxon>Fungi</taxon>
        <taxon>Dikarya</taxon>
        <taxon>Ascomycota</taxon>
        <taxon>Pezizomycotina</taxon>
        <taxon>Dothideomycetes</taxon>
        <taxon>Dothideomycetes incertae sedis</taxon>
        <taxon>Botryosphaeriales</taxon>
        <taxon>Botryosphaeriaceae</taxon>
        <taxon>Diplodia</taxon>
    </lineage>
</organism>
<reference evidence="10 11" key="1">
    <citation type="submission" date="2024-02" db="EMBL/GenBank/DDBJ databases">
        <title>De novo assembly and annotation of 12 fungi associated with fruit tree decline syndrome in Ontario, Canada.</title>
        <authorList>
            <person name="Sulman M."/>
            <person name="Ellouze W."/>
            <person name="Ilyukhin E."/>
        </authorList>
    </citation>
    <scope>NUCLEOTIDE SEQUENCE [LARGE SCALE GENOMIC DNA]</scope>
    <source>
        <strain evidence="10 11">FDS-637</strain>
    </source>
</reference>
<dbReference type="PIRSF" id="PIRSF016305">
    <property type="entry name" value="LCM_mtfrase"/>
    <property type="match status" value="1"/>
</dbReference>
<comment type="catalytic activity">
    <reaction evidence="1 8">
        <text>[phosphatase 2A protein]-C-terminal L-leucine + S-adenosyl-L-methionine = [phosphatase 2A protein]-C-terminal L-leucine methyl ester + S-adenosyl-L-homocysteine</text>
        <dbReference type="Rhea" id="RHEA:48544"/>
        <dbReference type="Rhea" id="RHEA-COMP:12134"/>
        <dbReference type="Rhea" id="RHEA-COMP:12135"/>
        <dbReference type="ChEBI" id="CHEBI:57856"/>
        <dbReference type="ChEBI" id="CHEBI:59789"/>
        <dbReference type="ChEBI" id="CHEBI:90516"/>
        <dbReference type="ChEBI" id="CHEBI:90517"/>
        <dbReference type="EC" id="2.1.1.233"/>
    </reaction>
</comment>
<dbReference type="EMBL" id="JAJVCZ030000010">
    <property type="protein sequence ID" value="KAL0254960.1"/>
    <property type="molecule type" value="Genomic_DNA"/>
</dbReference>
<evidence type="ECO:0000256" key="9">
    <source>
        <dbReference type="SAM" id="MobiDB-lite"/>
    </source>
</evidence>
<evidence type="ECO:0000256" key="5">
    <source>
        <dbReference type="ARBA" id="ARBA00022603"/>
    </source>
</evidence>
<evidence type="ECO:0000256" key="4">
    <source>
        <dbReference type="ARBA" id="ARBA00017497"/>
    </source>
</evidence>
<keyword evidence="7 8" id="KW-0949">S-adenosyl-L-methionine</keyword>
<dbReference type="RefSeq" id="XP_066628831.1">
    <property type="nucleotide sequence ID" value="XM_066780885.1"/>
</dbReference>
<dbReference type="InterPro" id="IPR007213">
    <property type="entry name" value="Ppm1/Ppm2/Tcmp"/>
</dbReference>
<evidence type="ECO:0000256" key="1">
    <source>
        <dbReference type="ARBA" id="ARBA00000724"/>
    </source>
</evidence>
<dbReference type="Pfam" id="PF04072">
    <property type="entry name" value="LCM"/>
    <property type="match status" value="1"/>
</dbReference>
<evidence type="ECO:0000313" key="11">
    <source>
        <dbReference type="Proteomes" id="UP001430584"/>
    </source>
</evidence>
<proteinExistence type="inferred from homology"/>
<dbReference type="InterPro" id="IPR029063">
    <property type="entry name" value="SAM-dependent_MTases_sf"/>
</dbReference>
<evidence type="ECO:0000256" key="2">
    <source>
        <dbReference type="ARBA" id="ARBA00010703"/>
    </source>
</evidence>
<evidence type="ECO:0000313" key="10">
    <source>
        <dbReference type="EMBL" id="KAL0254960.1"/>
    </source>
</evidence>
<comment type="similarity">
    <text evidence="2 8">Belongs to the methyltransferase superfamily. LCMT family.</text>
</comment>
<protein>
    <recommendedName>
        <fullName evidence="4 8">Leucine carboxyl methyltransferase 1</fullName>
        <ecNumber evidence="3 8">2.1.1.233</ecNumber>
    </recommendedName>
</protein>
<accession>A0ABR3C2U7</accession>
<dbReference type="Proteomes" id="UP001430584">
    <property type="component" value="Unassembled WGS sequence"/>
</dbReference>
<dbReference type="EC" id="2.1.1.233" evidence="3 8"/>
<dbReference type="GO" id="GO:0016740">
    <property type="term" value="F:transferase activity"/>
    <property type="evidence" value="ECO:0007669"/>
    <property type="project" value="UniProtKB-KW"/>
</dbReference>
<keyword evidence="5 8" id="KW-0489">Methyltransferase</keyword>
<keyword evidence="6 8" id="KW-0808">Transferase</keyword>
<comment type="caution">
    <text evidence="10">The sequence shown here is derived from an EMBL/GenBank/DDBJ whole genome shotgun (WGS) entry which is preliminary data.</text>
</comment>
<evidence type="ECO:0000256" key="7">
    <source>
        <dbReference type="ARBA" id="ARBA00022691"/>
    </source>
</evidence>
<evidence type="ECO:0000256" key="6">
    <source>
        <dbReference type="ARBA" id="ARBA00022679"/>
    </source>
</evidence>
<feature type="compositionally biased region" description="Polar residues" evidence="9">
    <location>
        <begin position="39"/>
        <end position="50"/>
    </location>
</feature>
<dbReference type="GeneID" id="92013569"/>
<dbReference type="PANTHER" id="PTHR13600:SF21">
    <property type="entry name" value="LEUCINE CARBOXYL METHYLTRANSFERASE 1"/>
    <property type="match status" value="1"/>
</dbReference>
<dbReference type="PANTHER" id="PTHR13600">
    <property type="entry name" value="LEUCINE CARBOXYL METHYLTRANSFERASE"/>
    <property type="match status" value="1"/>
</dbReference>
<dbReference type="Gene3D" id="3.40.50.150">
    <property type="entry name" value="Vaccinia Virus protein VP39"/>
    <property type="match status" value="1"/>
</dbReference>
<keyword evidence="11" id="KW-1185">Reference proteome</keyword>
<evidence type="ECO:0000256" key="3">
    <source>
        <dbReference type="ARBA" id="ARBA00012834"/>
    </source>
</evidence>
<dbReference type="InterPro" id="IPR016651">
    <property type="entry name" value="LCMT1"/>
</dbReference>
<sequence length="384" mass="42235">MSAPQIPNLLDSLRSGRGGSRGRGRGPRHGPAGRGAHSAESQDSIVQQTDGDALGSRVSAVDAGFLRDPFIKDFVTEEVQSRFPIINRGTYVRTVAIDRLVDHFLDTEPDQPKQVVSLGAGSDTRVFRTLSTRASVPLIYHEIDFPANTRKKIAAIKRTPTLLSVITSHLPNPADLHISEDLTSLYSPIYNIHPLDLRSLALSSSVADSPTALPELPNLSPTTPTLILSECCLIYLAPDDADSIVANLVSSRIPAPTPVSLVLYEPIEPDDAFGQMMISNLSRRGIVLQTLKKYSSLLRQRERLKRYGFTSGQAAVEVKFVWEKWLKKADPNSKGGSPARDLDEEEEWNLLSAHYCVAWGWRDGEGDLFSTAWKQLETQGTNPQ</sequence>